<feature type="compositionally biased region" description="Basic and acidic residues" evidence="1">
    <location>
        <begin position="332"/>
        <end position="342"/>
    </location>
</feature>
<feature type="compositionally biased region" description="Basic and acidic residues" evidence="1">
    <location>
        <begin position="134"/>
        <end position="145"/>
    </location>
</feature>
<proteinExistence type="predicted"/>
<dbReference type="OrthoDB" id="432299at2759"/>
<dbReference type="KEGG" id="more:E1B28_011038"/>
<accession>A0A9P7RTX1</accession>
<feature type="region of interest" description="Disordered" evidence="1">
    <location>
        <begin position="111"/>
        <end position="164"/>
    </location>
</feature>
<gene>
    <name evidence="2" type="ORF">E1B28_011038</name>
</gene>
<comment type="caution">
    <text evidence="2">The sequence shown here is derived from an EMBL/GenBank/DDBJ whole genome shotgun (WGS) entry which is preliminary data.</text>
</comment>
<feature type="region of interest" description="Disordered" evidence="1">
    <location>
        <begin position="428"/>
        <end position="508"/>
    </location>
</feature>
<reference evidence="2" key="1">
    <citation type="journal article" date="2021" name="Genome Biol. Evol.">
        <title>The assembled and annotated genome of the fairy-ring fungus Marasmius oreades.</title>
        <authorList>
            <person name="Hiltunen M."/>
            <person name="Ament-Velasquez S.L."/>
            <person name="Johannesson H."/>
        </authorList>
    </citation>
    <scope>NUCLEOTIDE SEQUENCE</scope>
    <source>
        <strain evidence="2">03SP1</strain>
    </source>
</reference>
<keyword evidence="3" id="KW-1185">Reference proteome</keyword>
<evidence type="ECO:0000256" key="1">
    <source>
        <dbReference type="SAM" id="MobiDB-lite"/>
    </source>
</evidence>
<feature type="compositionally biased region" description="Basic and acidic residues" evidence="1">
    <location>
        <begin position="364"/>
        <end position="408"/>
    </location>
</feature>
<organism evidence="2 3">
    <name type="scientific">Marasmius oreades</name>
    <name type="common">fairy-ring Marasmius</name>
    <dbReference type="NCBI Taxonomy" id="181124"/>
    <lineage>
        <taxon>Eukaryota</taxon>
        <taxon>Fungi</taxon>
        <taxon>Dikarya</taxon>
        <taxon>Basidiomycota</taxon>
        <taxon>Agaricomycotina</taxon>
        <taxon>Agaricomycetes</taxon>
        <taxon>Agaricomycetidae</taxon>
        <taxon>Agaricales</taxon>
        <taxon>Marasmiineae</taxon>
        <taxon>Marasmiaceae</taxon>
        <taxon>Marasmius</taxon>
    </lineage>
</organism>
<dbReference type="RefSeq" id="XP_043005818.1">
    <property type="nucleotide sequence ID" value="XM_043156034.1"/>
</dbReference>
<feature type="compositionally biased region" description="Basic and acidic residues" evidence="1">
    <location>
        <begin position="428"/>
        <end position="442"/>
    </location>
</feature>
<dbReference type="Proteomes" id="UP001049176">
    <property type="component" value="Chromosome 7"/>
</dbReference>
<evidence type="ECO:0000313" key="3">
    <source>
        <dbReference type="Proteomes" id="UP001049176"/>
    </source>
</evidence>
<feature type="compositionally biased region" description="Polar residues" evidence="1">
    <location>
        <begin position="479"/>
        <end position="508"/>
    </location>
</feature>
<dbReference type="EMBL" id="CM032187">
    <property type="protein sequence ID" value="KAG7089348.1"/>
    <property type="molecule type" value="Genomic_DNA"/>
</dbReference>
<name>A0A9P7RTX1_9AGAR</name>
<feature type="region of interest" description="Disordered" evidence="1">
    <location>
        <begin position="273"/>
        <end position="412"/>
    </location>
</feature>
<evidence type="ECO:0000313" key="2">
    <source>
        <dbReference type="EMBL" id="KAG7089348.1"/>
    </source>
</evidence>
<feature type="compositionally biased region" description="Basic and acidic residues" evidence="1">
    <location>
        <begin position="273"/>
        <end position="283"/>
    </location>
</feature>
<sequence>MTELQRSPVVQRSLESSTSTLFWPTNIDSTLLQLGLNGLQRLQAERAPKVDEALVVCDEMNRPSSTTASAAAPEGLQTRTLVHTILASPDLQKLLSPISSQEPTVTANITLEKASTAAPLNPADKAPRTPPESDAVHRAAHRTEMETDSGEDTPTSSGCASAAAQSFHKPNGVSAIKASTSFTNASNEASHSNGVTNSLSVYMKEGLEQCRNFMSSLLLENIRLRSASKSNDFLSTPHTAPRNVKDLLSDDVCKAFLEKVGEAKSQLHLREKICDHPHDDRPKGTPASHVDSRRRIEPVVSTGTTTTSSWGKSPQRKYQDDAHPRTARKRSHQSDDESDRNSRASRSWVPEFYDTSASSTAYRDPSRSSSRDLNRRDGSPTRSQHDTRSRSRDTTPRGHLEGKSDGVHHSSPMLIDSVEHRDERRHDANILNDSRHSDRDGEQPQSGEDENWVSQHSLAKPLSAKPSDTDPDSTPHSSILNDTRAPQTPPTSNLDSNQIQSPESSSNACDMPCHNVPGLWFLQPALFSPGVLECKFFIDFETAQKWQIDSEPEEMYSNTSNNPVLRLNLLCLSYENAKTVLFNTPPFPKALADAVWNCSSKEWPEQGTLLIQVNPGQKYGRSWMPADLSPHSPPLDITNSVGLGMNVIRCIQLSPAYSFFILHATTGANPNWKGFEKFLGDSGLRDTGIDVTATSAT</sequence>
<dbReference type="GeneID" id="66080113"/>
<dbReference type="AlphaFoldDB" id="A0A9P7RTX1"/>
<protein>
    <submittedName>
        <fullName evidence="2">Uncharacterized protein</fullName>
    </submittedName>
</protein>